<comment type="similarity">
    <text evidence="1 6 7">Belongs to the universal ribosomal protein uL13 family.</text>
</comment>
<dbReference type="Gene3D" id="3.90.1180.10">
    <property type="entry name" value="Ribosomal protein L13"/>
    <property type="match status" value="1"/>
</dbReference>
<comment type="function">
    <text evidence="6 8">This protein is one of the early assembly proteins of the 50S ribosomal subunit, although it is not seen to bind rRNA by itself. It is important during the early stages of 50S assembly.</text>
</comment>
<dbReference type="CDD" id="cd00392">
    <property type="entry name" value="Ribosomal_L13"/>
    <property type="match status" value="1"/>
</dbReference>
<keyword evidence="4 6" id="KW-0687">Ribonucleoprotein</keyword>
<protein>
    <recommendedName>
        <fullName evidence="5 6">Large ribosomal subunit protein uL13</fullName>
    </recommendedName>
</protein>
<dbReference type="PANTHER" id="PTHR11545">
    <property type="entry name" value="RIBOSOMAL PROTEIN L13"/>
    <property type="match status" value="1"/>
</dbReference>
<comment type="subunit">
    <text evidence="2 6">Part of the 50S ribosomal subunit.</text>
</comment>
<dbReference type="GO" id="GO:1990904">
    <property type="term" value="C:ribonucleoprotein complex"/>
    <property type="evidence" value="ECO:0007669"/>
    <property type="project" value="UniProtKB-KW"/>
</dbReference>
<dbReference type="InterPro" id="IPR005822">
    <property type="entry name" value="Ribosomal_uL13"/>
</dbReference>
<sequence length="146" mass="16246">MTLASRTISVQQKDIVKNWVLIDAEGQSLGKVAAKAASIIRGKTKPTFTPHMDTGDNVIVINASKIRLTGKKWNDKIYYRHTGFPGGIKSRTAQEMFDRKPASLIKEAVFGMLPKNRLGRTLKTNIRVYDGSDHPHTSQNPENVTL</sequence>
<evidence type="ECO:0000313" key="9">
    <source>
        <dbReference type="EMBL" id="QPJ63910.1"/>
    </source>
</evidence>
<dbReference type="FunFam" id="3.90.1180.10:FF:000001">
    <property type="entry name" value="50S ribosomal protein L13"/>
    <property type="match status" value="1"/>
</dbReference>
<evidence type="ECO:0000256" key="5">
    <source>
        <dbReference type="ARBA" id="ARBA00035201"/>
    </source>
</evidence>
<reference evidence="10" key="1">
    <citation type="submission" date="2020-02" db="EMBL/GenBank/DDBJ databases">
        <title>Genomic and physiological characterization of two novel Nitrospinaceae genera.</title>
        <authorList>
            <person name="Mueller A.J."/>
            <person name="Jung M.-Y."/>
            <person name="Strachan C.R."/>
            <person name="Herbold C.W."/>
            <person name="Kirkegaard R.H."/>
            <person name="Daims H."/>
        </authorList>
    </citation>
    <scope>NUCLEOTIDE SEQUENCE [LARGE SCALE GENOMIC DNA]</scope>
</reference>
<dbReference type="InterPro" id="IPR023563">
    <property type="entry name" value="Ribosomal_uL13_CS"/>
</dbReference>
<dbReference type="PANTHER" id="PTHR11545:SF2">
    <property type="entry name" value="LARGE RIBOSOMAL SUBUNIT PROTEIN UL13M"/>
    <property type="match status" value="1"/>
</dbReference>
<dbReference type="InterPro" id="IPR036899">
    <property type="entry name" value="Ribosomal_uL13_sf"/>
</dbReference>
<evidence type="ECO:0000256" key="6">
    <source>
        <dbReference type="HAMAP-Rule" id="MF_01366"/>
    </source>
</evidence>
<evidence type="ECO:0000256" key="3">
    <source>
        <dbReference type="ARBA" id="ARBA00022980"/>
    </source>
</evidence>
<evidence type="ECO:0000256" key="4">
    <source>
        <dbReference type="ARBA" id="ARBA00023274"/>
    </source>
</evidence>
<dbReference type="AlphaFoldDB" id="A0A7T0BZR0"/>
<dbReference type="GO" id="GO:0017148">
    <property type="term" value="P:negative regulation of translation"/>
    <property type="evidence" value="ECO:0007669"/>
    <property type="project" value="TreeGrafter"/>
</dbReference>
<dbReference type="SUPFAM" id="SSF52161">
    <property type="entry name" value="Ribosomal protein L13"/>
    <property type="match status" value="1"/>
</dbReference>
<dbReference type="HAMAP" id="MF_01366">
    <property type="entry name" value="Ribosomal_uL13"/>
    <property type="match status" value="1"/>
</dbReference>
<keyword evidence="3 6" id="KW-0689">Ribosomal protein</keyword>
<dbReference type="KEGG" id="nva:G3M78_00190"/>
<name>A0A7T0BZR0_9BACT</name>
<organism evidence="9 10">
    <name type="scientific">Candidatus Nitrohelix vancouverensis</name>
    <dbReference type="NCBI Taxonomy" id="2705534"/>
    <lineage>
        <taxon>Bacteria</taxon>
        <taxon>Pseudomonadati</taxon>
        <taxon>Nitrospinota/Tectimicrobiota group</taxon>
        <taxon>Nitrospinota</taxon>
        <taxon>Nitrospinia</taxon>
        <taxon>Nitrospinales</taxon>
        <taxon>Nitrospinaceae</taxon>
        <taxon>Candidatus Nitrohelix</taxon>
    </lineage>
</organism>
<dbReference type="GO" id="GO:0003735">
    <property type="term" value="F:structural constituent of ribosome"/>
    <property type="evidence" value="ECO:0007669"/>
    <property type="project" value="InterPro"/>
</dbReference>
<dbReference type="PIRSF" id="PIRSF002181">
    <property type="entry name" value="Ribosomal_L13"/>
    <property type="match status" value="1"/>
</dbReference>
<dbReference type="GO" id="GO:0003729">
    <property type="term" value="F:mRNA binding"/>
    <property type="evidence" value="ECO:0007669"/>
    <property type="project" value="TreeGrafter"/>
</dbReference>
<dbReference type="NCBIfam" id="TIGR01066">
    <property type="entry name" value="rplM_bact"/>
    <property type="match status" value="1"/>
</dbReference>
<evidence type="ECO:0000256" key="8">
    <source>
        <dbReference type="RuleBase" id="RU003878"/>
    </source>
</evidence>
<proteinExistence type="inferred from homology"/>
<dbReference type="PROSITE" id="PS00783">
    <property type="entry name" value="RIBOSOMAL_L13"/>
    <property type="match status" value="1"/>
</dbReference>
<evidence type="ECO:0000256" key="7">
    <source>
        <dbReference type="RuleBase" id="RU003877"/>
    </source>
</evidence>
<gene>
    <name evidence="6 8 9" type="primary">rplM</name>
    <name evidence="9" type="ORF">G3M78_00190</name>
</gene>
<evidence type="ECO:0000256" key="1">
    <source>
        <dbReference type="ARBA" id="ARBA00006227"/>
    </source>
</evidence>
<dbReference type="GO" id="GO:0006412">
    <property type="term" value="P:translation"/>
    <property type="evidence" value="ECO:0007669"/>
    <property type="project" value="UniProtKB-UniRule"/>
</dbReference>
<dbReference type="EMBL" id="CP048620">
    <property type="protein sequence ID" value="QPJ63910.1"/>
    <property type="molecule type" value="Genomic_DNA"/>
</dbReference>
<dbReference type="InterPro" id="IPR005823">
    <property type="entry name" value="Ribosomal_uL13_bac-type"/>
</dbReference>
<accession>A0A7T0BZR0</accession>
<dbReference type="Pfam" id="PF00572">
    <property type="entry name" value="Ribosomal_L13"/>
    <property type="match status" value="1"/>
</dbReference>
<dbReference type="Proteomes" id="UP000594464">
    <property type="component" value="Chromosome"/>
</dbReference>
<dbReference type="GO" id="GO:0005840">
    <property type="term" value="C:ribosome"/>
    <property type="evidence" value="ECO:0007669"/>
    <property type="project" value="UniProtKB-KW"/>
</dbReference>
<evidence type="ECO:0000256" key="2">
    <source>
        <dbReference type="ARBA" id="ARBA00011838"/>
    </source>
</evidence>
<evidence type="ECO:0000313" key="10">
    <source>
        <dbReference type="Proteomes" id="UP000594464"/>
    </source>
</evidence>